<gene>
    <name evidence="1" type="ORF">chiPu_0022384</name>
</gene>
<evidence type="ECO:0000313" key="2">
    <source>
        <dbReference type="Proteomes" id="UP000287033"/>
    </source>
</evidence>
<accession>A0A401RKS8</accession>
<name>A0A401RKS8_CHIPU</name>
<reference evidence="1 2" key="1">
    <citation type="journal article" date="2018" name="Nat. Ecol. Evol.">
        <title>Shark genomes provide insights into elasmobranch evolution and the origin of vertebrates.</title>
        <authorList>
            <person name="Hara Y"/>
            <person name="Yamaguchi K"/>
            <person name="Onimaru K"/>
            <person name="Kadota M"/>
            <person name="Koyanagi M"/>
            <person name="Keeley SD"/>
            <person name="Tatsumi K"/>
            <person name="Tanaka K"/>
            <person name="Motone F"/>
            <person name="Kageyama Y"/>
            <person name="Nozu R"/>
            <person name="Adachi N"/>
            <person name="Nishimura O"/>
            <person name="Nakagawa R"/>
            <person name="Tanegashima C"/>
            <person name="Kiyatake I"/>
            <person name="Matsumoto R"/>
            <person name="Murakumo K"/>
            <person name="Nishida K"/>
            <person name="Terakita A"/>
            <person name="Kuratani S"/>
            <person name="Sato K"/>
            <person name="Hyodo S Kuraku.S."/>
        </authorList>
    </citation>
    <scope>NUCLEOTIDE SEQUENCE [LARGE SCALE GENOMIC DNA]</scope>
</reference>
<keyword evidence="2" id="KW-1185">Reference proteome</keyword>
<dbReference type="AlphaFoldDB" id="A0A401RKS8"/>
<sequence>MEQRAQKVIWRKATRKINSNLSSAKMPKQMEVRMDECALAPEKPDGKLPLWKRLGKKLMKNLLLTLTVFGE</sequence>
<proteinExistence type="predicted"/>
<comment type="caution">
    <text evidence="1">The sequence shown here is derived from an EMBL/GenBank/DDBJ whole genome shotgun (WGS) entry which is preliminary data.</text>
</comment>
<protein>
    <submittedName>
        <fullName evidence="1">Uncharacterized protein</fullName>
    </submittedName>
</protein>
<organism evidence="1 2">
    <name type="scientific">Chiloscyllium punctatum</name>
    <name type="common">Brownbanded bambooshark</name>
    <name type="synonym">Hemiscyllium punctatum</name>
    <dbReference type="NCBI Taxonomy" id="137246"/>
    <lineage>
        <taxon>Eukaryota</taxon>
        <taxon>Metazoa</taxon>
        <taxon>Chordata</taxon>
        <taxon>Craniata</taxon>
        <taxon>Vertebrata</taxon>
        <taxon>Chondrichthyes</taxon>
        <taxon>Elasmobranchii</taxon>
        <taxon>Galeomorphii</taxon>
        <taxon>Galeoidea</taxon>
        <taxon>Orectolobiformes</taxon>
        <taxon>Hemiscylliidae</taxon>
        <taxon>Chiloscyllium</taxon>
    </lineage>
</organism>
<dbReference type="EMBL" id="BEZZ01007471">
    <property type="protein sequence ID" value="GCC18752.1"/>
    <property type="molecule type" value="Genomic_DNA"/>
</dbReference>
<evidence type="ECO:0000313" key="1">
    <source>
        <dbReference type="EMBL" id="GCC18752.1"/>
    </source>
</evidence>
<dbReference type="Proteomes" id="UP000287033">
    <property type="component" value="Unassembled WGS sequence"/>
</dbReference>